<accession>A0A090FH11</accession>
<gene>
    <name evidence="3" type="ORF">MPLDJ20_310025</name>
</gene>
<feature type="transmembrane region" description="Helical" evidence="2">
    <location>
        <begin position="39"/>
        <end position="59"/>
    </location>
</feature>
<keyword evidence="2" id="KW-1133">Transmembrane helix</keyword>
<evidence type="ECO:0000313" key="4">
    <source>
        <dbReference type="Proteomes" id="UP000046373"/>
    </source>
</evidence>
<evidence type="ECO:0000256" key="2">
    <source>
        <dbReference type="SAM" id="Phobius"/>
    </source>
</evidence>
<keyword evidence="2" id="KW-0472">Membrane</keyword>
<dbReference type="Proteomes" id="UP000046373">
    <property type="component" value="Unassembled WGS sequence"/>
</dbReference>
<reference evidence="3 4" key="1">
    <citation type="submission" date="2014-08" db="EMBL/GenBank/DDBJ databases">
        <authorList>
            <person name="Moulin Lionel"/>
        </authorList>
    </citation>
    <scope>NUCLEOTIDE SEQUENCE [LARGE SCALE GENOMIC DNA]</scope>
</reference>
<protein>
    <submittedName>
        <fullName evidence="3">Uncharacterized protein</fullName>
    </submittedName>
</protein>
<evidence type="ECO:0000256" key="1">
    <source>
        <dbReference type="SAM" id="MobiDB-lite"/>
    </source>
</evidence>
<dbReference type="EMBL" id="CCNB01000025">
    <property type="protein sequence ID" value="CDX40970.1"/>
    <property type="molecule type" value="Genomic_DNA"/>
</dbReference>
<name>A0A090FH11_MESPL</name>
<dbReference type="AlphaFoldDB" id="A0A090FH11"/>
<evidence type="ECO:0000313" key="3">
    <source>
        <dbReference type="EMBL" id="CDX40970.1"/>
    </source>
</evidence>
<keyword evidence="2" id="KW-0812">Transmembrane</keyword>
<proteinExistence type="predicted"/>
<feature type="region of interest" description="Disordered" evidence="1">
    <location>
        <begin position="70"/>
        <end position="112"/>
    </location>
</feature>
<organism evidence="3 4">
    <name type="scientific">Mesorhizobium plurifarium</name>
    <dbReference type="NCBI Taxonomy" id="69974"/>
    <lineage>
        <taxon>Bacteria</taxon>
        <taxon>Pseudomonadati</taxon>
        <taxon>Pseudomonadota</taxon>
        <taxon>Alphaproteobacteria</taxon>
        <taxon>Hyphomicrobiales</taxon>
        <taxon>Phyllobacteriaceae</taxon>
        <taxon>Mesorhizobium</taxon>
    </lineage>
</organism>
<sequence length="112" mass="11625">MVAANRRNGLASLLVASRGHPRTALPTVASVVITVAALYFGREVFLPIAGAVLLAFAIAQSFHGSNASAFPAWPRSSPASPAPLQRSRCSPSSSPPKSAISRRTLPSTRSTS</sequence>